<sequence length="108" mass="12541">MTDAQQLKEIANQKFEDPYLLGRIVSRLRENDTFVQKHRDRRKCDLFWRNAGAYWRCTIFVSLESEDILAQVDLHVDGITRVESYEPCSITIDPTENLLVLSRIAPAS</sequence>
<proteinExistence type="predicted"/>
<dbReference type="EMBL" id="CP002485">
    <property type="protein sequence ID" value="ADW71552.1"/>
    <property type="molecule type" value="Genomic_DNA"/>
</dbReference>
<keyword evidence="1" id="KW-0614">Plasmid</keyword>
<evidence type="ECO:0000313" key="2">
    <source>
        <dbReference type="Proteomes" id="UP000000343"/>
    </source>
</evidence>
<accession>E8X7W8</accession>
<dbReference type="KEGG" id="acm:AciX9_4622"/>
<organism evidence="2">
    <name type="scientific">Granulicella tundricola (strain ATCC BAA-1859 / DSM 23138 / MP5ACTX9)</name>
    <dbReference type="NCBI Taxonomy" id="1198114"/>
    <lineage>
        <taxon>Bacteria</taxon>
        <taxon>Pseudomonadati</taxon>
        <taxon>Acidobacteriota</taxon>
        <taxon>Terriglobia</taxon>
        <taxon>Terriglobales</taxon>
        <taxon>Acidobacteriaceae</taxon>
        <taxon>Granulicella</taxon>
    </lineage>
</organism>
<dbReference type="HOGENOM" id="CLU_2193259_0_0_0"/>
<dbReference type="Proteomes" id="UP000000343">
    <property type="component" value="Plasmid pACIX905"/>
</dbReference>
<dbReference type="RefSeq" id="WP_013573271.1">
    <property type="nucleotide sequence ID" value="NC_015060.1"/>
</dbReference>
<name>E8X7W8_GRATM</name>
<protein>
    <submittedName>
        <fullName evidence="1">Uncharacterized protein</fullName>
    </submittedName>
</protein>
<reference evidence="2" key="1">
    <citation type="submission" date="2011-01" db="EMBL/GenBank/DDBJ databases">
        <title>Complete sequence of plasmid5 of Acidobacterium sp. MP5ACTX9.</title>
        <authorList>
            <consortium name="US DOE Joint Genome Institute"/>
            <person name="Lucas S."/>
            <person name="Copeland A."/>
            <person name="Lapidus A."/>
            <person name="Cheng J.-F."/>
            <person name="Goodwin L."/>
            <person name="Pitluck S."/>
            <person name="Teshima H."/>
            <person name="Detter J.C."/>
            <person name="Han C."/>
            <person name="Tapia R."/>
            <person name="Land M."/>
            <person name="Hauser L."/>
            <person name="Kyrpides N."/>
            <person name="Ivanova N."/>
            <person name="Ovchinnikova G."/>
            <person name="Pagani I."/>
            <person name="Rawat S.R."/>
            <person name="Mannisto M."/>
            <person name="Haggblom M.M."/>
            <person name="Woyke T."/>
        </authorList>
    </citation>
    <scope>NUCLEOTIDE SEQUENCE [LARGE SCALE GENOMIC DNA]</scope>
    <source>
        <strain evidence="2">MP5ACTX9</strain>
        <plasmid evidence="2">Plasmid pACIX905</plasmid>
    </source>
</reference>
<evidence type="ECO:0000313" key="1">
    <source>
        <dbReference type="EMBL" id="ADW71552.1"/>
    </source>
</evidence>
<dbReference type="OrthoDB" id="121518at2"/>
<gene>
    <name evidence="1" type="ordered locus">AciX9_4622</name>
</gene>
<dbReference type="AlphaFoldDB" id="E8X7W8"/>
<geneLocation type="plasmid" evidence="1 2">
    <name>pACIX905</name>
</geneLocation>
<keyword evidence="2" id="KW-1185">Reference proteome</keyword>